<dbReference type="PROSITE" id="PS00676">
    <property type="entry name" value="SIGMA54_INTERACT_2"/>
    <property type="match status" value="1"/>
</dbReference>
<dbReference type="PROSITE" id="PS00675">
    <property type="entry name" value="SIGMA54_INTERACT_1"/>
    <property type="match status" value="1"/>
</dbReference>
<feature type="domain" description="Response regulatory" evidence="5">
    <location>
        <begin position="3"/>
        <end position="117"/>
    </location>
</feature>
<keyword evidence="7" id="KW-1185">Reference proteome</keyword>
<protein>
    <submittedName>
        <fullName evidence="6">Two-component system, NtrC family, response regulator</fullName>
    </submittedName>
</protein>
<evidence type="ECO:0000259" key="5">
    <source>
        <dbReference type="PROSITE" id="PS50110"/>
    </source>
</evidence>
<dbReference type="InterPro" id="IPR025943">
    <property type="entry name" value="Sigma_54_int_dom_ATP-bd_2"/>
</dbReference>
<dbReference type="Gene3D" id="1.10.10.60">
    <property type="entry name" value="Homeodomain-like"/>
    <property type="match status" value="1"/>
</dbReference>
<dbReference type="InterPro" id="IPR011006">
    <property type="entry name" value="CheY-like_superfamily"/>
</dbReference>
<dbReference type="AlphaFoldDB" id="A0A1H2JHJ7"/>
<keyword evidence="2" id="KW-0067">ATP-binding</keyword>
<evidence type="ECO:0000259" key="4">
    <source>
        <dbReference type="PROSITE" id="PS50045"/>
    </source>
</evidence>
<dbReference type="GO" id="GO:0000160">
    <property type="term" value="P:phosphorelay signal transduction system"/>
    <property type="evidence" value="ECO:0007669"/>
    <property type="project" value="InterPro"/>
</dbReference>
<dbReference type="Gene3D" id="3.40.50.2300">
    <property type="match status" value="1"/>
</dbReference>
<evidence type="ECO:0000313" key="6">
    <source>
        <dbReference type="EMBL" id="SDU55646.1"/>
    </source>
</evidence>
<dbReference type="PROSITE" id="PS50110">
    <property type="entry name" value="RESPONSE_REGULATORY"/>
    <property type="match status" value="1"/>
</dbReference>
<dbReference type="InterPro" id="IPR001789">
    <property type="entry name" value="Sig_transdc_resp-reg_receiver"/>
</dbReference>
<dbReference type="RefSeq" id="WP_092237135.1">
    <property type="nucleotide sequence ID" value="NZ_FNLL01000012.1"/>
</dbReference>
<dbReference type="Pfam" id="PF00072">
    <property type="entry name" value="Response_reg"/>
    <property type="match status" value="1"/>
</dbReference>
<dbReference type="EMBL" id="FNLL01000012">
    <property type="protein sequence ID" value="SDU55646.1"/>
    <property type="molecule type" value="Genomic_DNA"/>
</dbReference>
<dbReference type="PANTHER" id="PTHR32071:SF113">
    <property type="entry name" value="ALGINATE BIOSYNTHESIS TRANSCRIPTIONAL REGULATORY PROTEIN ALGB"/>
    <property type="match status" value="1"/>
</dbReference>
<dbReference type="Proteomes" id="UP000199608">
    <property type="component" value="Unassembled WGS sequence"/>
</dbReference>
<accession>A0A1H2JHJ7</accession>
<dbReference type="Pfam" id="PF25601">
    <property type="entry name" value="AAA_lid_14"/>
    <property type="match status" value="1"/>
</dbReference>
<dbReference type="GO" id="GO:0006355">
    <property type="term" value="P:regulation of DNA-templated transcription"/>
    <property type="evidence" value="ECO:0007669"/>
    <property type="project" value="InterPro"/>
</dbReference>
<dbReference type="SMART" id="SM00448">
    <property type="entry name" value="REC"/>
    <property type="match status" value="1"/>
</dbReference>
<keyword evidence="3" id="KW-0597">Phosphoprotein</keyword>
<dbReference type="FunFam" id="3.40.50.300:FF:000006">
    <property type="entry name" value="DNA-binding transcriptional regulator NtrC"/>
    <property type="match status" value="1"/>
</dbReference>
<dbReference type="Gene3D" id="1.10.8.60">
    <property type="match status" value="1"/>
</dbReference>
<dbReference type="GO" id="GO:0005524">
    <property type="term" value="F:ATP binding"/>
    <property type="evidence" value="ECO:0007669"/>
    <property type="project" value="UniProtKB-KW"/>
</dbReference>
<dbReference type="CDD" id="cd00156">
    <property type="entry name" value="REC"/>
    <property type="match status" value="1"/>
</dbReference>
<dbReference type="Gene3D" id="3.40.50.300">
    <property type="entry name" value="P-loop containing nucleotide triphosphate hydrolases"/>
    <property type="match status" value="1"/>
</dbReference>
<gene>
    <name evidence="6" type="ORF">SAMN04487931_11279</name>
</gene>
<dbReference type="InterPro" id="IPR058031">
    <property type="entry name" value="AAA_lid_NorR"/>
</dbReference>
<dbReference type="SUPFAM" id="SSF52172">
    <property type="entry name" value="CheY-like"/>
    <property type="match status" value="1"/>
</dbReference>
<dbReference type="CDD" id="cd00009">
    <property type="entry name" value="AAA"/>
    <property type="match status" value="1"/>
</dbReference>
<evidence type="ECO:0000313" key="7">
    <source>
        <dbReference type="Proteomes" id="UP000199608"/>
    </source>
</evidence>
<proteinExistence type="predicted"/>
<evidence type="ECO:0000256" key="3">
    <source>
        <dbReference type="PROSITE-ProRule" id="PRU00169"/>
    </source>
</evidence>
<reference evidence="7" key="1">
    <citation type="submission" date="2016-10" db="EMBL/GenBank/DDBJ databases">
        <authorList>
            <person name="Varghese N."/>
            <person name="Submissions S."/>
        </authorList>
    </citation>
    <scope>NUCLEOTIDE SEQUENCE [LARGE SCALE GENOMIC DNA]</scope>
    <source>
        <strain evidence="7">DSM 3384</strain>
    </source>
</reference>
<sequence length="483" mass="53975">MAGILIIDDEPQIRELLIKHLNELDQMPMVAETLADGLEMVASGTFDLIFLDVNLPDGNGIEALPLIKNSRSEPEVIIITGEGDEQGAKMAIDSGAWDYILKPFSGYEIKLQVKRSLDFRASKKALNSSPEKILNRSSIIGSSPKLLSRLNMVAQCAKSDANVLITGQTGTGKELFAKVVHMNSRQEKNNFVVVDCASLPEQLVESVLFGHVKGAYTGADSNQDGLVKKADGGTLFLDEIGELPLSIQKKFLRILQERRFKPVGGTNEVVSHFRLVSATNRNLEEMVRENQFRSDLLFRLRTIHIDLPPLKECKEDIKDLTLHYIYTLCNHHGFENKGFVSEFLKALESYDWPGNIRELISSLEKAILADPVSPILYPNCLPNPIRIHYIQSSMNKTRAGCDFKRVSQTSDKFQSIDLPDNLLDPIKPLKQVKDVAISIIEKIYLEKLMQSSNGDLDKAGTLSCISKSRIYSLLKKYNISRSV</sequence>
<dbReference type="PROSITE" id="PS50045">
    <property type="entry name" value="SIGMA54_INTERACT_4"/>
    <property type="match status" value="1"/>
</dbReference>
<keyword evidence="1" id="KW-0547">Nucleotide-binding</keyword>
<feature type="domain" description="Sigma-54 factor interaction" evidence="4">
    <location>
        <begin position="139"/>
        <end position="368"/>
    </location>
</feature>
<dbReference type="Pfam" id="PF00158">
    <property type="entry name" value="Sigma54_activat"/>
    <property type="match status" value="1"/>
</dbReference>
<organism evidence="6 7">
    <name type="scientific">Desulfobacula phenolica</name>
    <dbReference type="NCBI Taxonomy" id="90732"/>
    <lineage>
        <taxon>Bacteria</taxon>
        <taxon>Pseudomonadati</taxon>
        <taxon>Thermodesulfobacteriota</taxon>
        <taxon>Desulfobacteria</taxon>
        <taxon>Desulfobacterales</taxon>
        <taxon>Desulfobacteraceae</taxon>
        <taxon>Desulfobacula</taxon>
    </lineage>
</organism>
<evidence type="ECO:0000256" key="1">
    <source>
        <dbReference type="ARBA" id="ARBA00022741"/>
    </source>
</evidence>
<dbReference type="SMART" id="SM00382">
    <property type="entry name" value="AAA"/>
    <property type="match status" value="1"/>
</dbReference>
<dbReference type="SUPFAM" id="SSF52540">
    <property type="entry name" value="P-loop containing nucleoside triphosphate hydrolases"/>
    <property type="match status" value="1"/>
</dbReference>
<feature type="modified residue" description="4-aspartylphosphate" evidence="3">
    <location>
        <position position="52"/>
    </location>
</feature>
<dbReference type="InterPro" id="IPR025662">
    <property type="entry name" value="Sigma_54_int_dom_ATP-bd_1"/>
</dbReference>
<name>A0A1H2JHJ7_9BACT</name>
<dbReference type="InterPro" id="IPR002078">
    <property type="entry name" value="Sigma_54_int"/>
</dbReference>
<dbReference type="InterPro" id="IPR027417">
    <property type="entry name" value="P-loop_NTPase"/>
</dbReference>
<dbReference type="InterPro" id="IPR003593">
    <property type="entry name" value="AAA+_ATPase"/>
</dbReference>
<evidence type="ECO:0000256" key="2">
    <source>
        <dbReference type="ARBA" id="ARBA00022840"/>
    </source>
</evidence>
<dbReference type="PANTHER" id="PTHR32071">
    <property type="entry name" value="TRANSCRIPTIONAL REGULATORY PROTEIN"/>
    <property type="match status" value="1"/>
</dbReference>